<evidence type="ECO:0000256" key="5">
    <source>
        <dbReference type="ARBA" id="ARBA00022475"/>
    </source>
</evidence>
<dbReference type="EMBL" id="CP007142">
    <property type="protein sequence ID" value="AJQ96333.1"/>
    <property type="molecule type" value="Genomic_DNA"/>
</dbReference>
<proteinExistence type="inferred from homology"/>
<keyword evidence="5" id="KW-1003">Cell membrane</keyword>
<keyword evidence="6" id="KW-0145">Chemotaxis</keyword>
<organism evidence="11 12">
    <name type="scientific">Gynuella sunshinyii YC6258</name>
    <dbReference type="NCBI Taxonomy" id="1445510"/>
    <lineage>
        <taxon>Bacteria</taxon>
        <taxon>Pseudomonadati</taxon>
        <taxon>Pseudomonadota</taxon>
        <taxon>Gammaproteobacteria</taxon>
        <taxon>Oceanospirillales</taxon>
        <taxon>Saccharospirillaceae</taxon>
        <taxon>Gynuella</taxon>
    </lineage>
</organism>
<evidence type="ECO:0000256" key="2">
    <source>
        <dbReference type="ARBA" id="ARBA00010004"/>
    </source>
</evidence>
<dbReference type="RefSeq" id="WP_044618367.1">
    <property type="nucleotide sequence ID" value="NZ_CP007142.1"/>
</dbReference>
<dbReference type="Pfam" id="PF02050">
    <property type="entry name" value="FliJ"/>
    <property type="match status" value="1"/>
</dbReference>
<keyword evidence="11" id="KW-0969">Cilium</keyword>
<evidence type="ECO:0000256" key="4">
    <source>
        <dbReference type="ARBA" id="ARBA00022448"/>
    </source>
</evidence>
<dbReference type="PANTHER" id="PTHR38786">
    <property type="entry name" value="FLAGELLAR FLIJ PROTEIN"/>
    <property type="match status" value="1"/>
</dbReference>
<reference evidence="11 12" key="1">
    <citation type="submission" date="2014-01" db="EMBL/GenBank/DDBJ databases">
        <title>Full genme sequencing of cellulolytic bacterium Gynuella sunshinyii YC6258T gen. nov., sp. nov.</title>
        <authorList>
            <person name="Khan H."/>
            <person name="Chung E.J."/>
            <person name="Chung Y.R."/>
        </authorList>
    </citation>
    <scope>NUCLEOTIDE SEQUENCE [LARGE SCALE GENOMIC DNA]</scope>
    <source>
        <strain evidence="11 12">YC6258</strain>
    </source>
</reference>
<dbReference type="GO" id="GO:0015031">
    <property type="term" value="P:protein transport"/>
    <property type="evidence" value="ECO:0007669"/>
    <property type="project" value="UniProtKB-KW"/>
</dbReference>
<keyword evidence="7" id="KW-1005">Bacterial flagellum biogenesis</keyword>
<comment type="similarity">
    <text evidence="2">Belongs to the FliJ family.</text>
</comment>
<keyword evidence="8" id="KW-0653">Protein transport</keyword>
<dbReference type="GO" id="GO:0003774">
    <property type="term" value="F:cytoskeletal motor activity"/>
    <property type="evidence" value="ECO:0007669"/>
    <property type="project" value="InterPro"/>
</dbReference>
<dbReference type="GO" id="GO:0006935">
    <property type="term" value="P:chemotaxis"/>
    <property type="evidence" value="ECO:0007669"/>
    <property type="project" value="UniProtKB-KW"/>
</dbReference>
<dbReference type="KEGG" id="gsn:YC6258_04299"/>
<evidence type="ECO:0000256" key="8">
    <source>
        <dbReference type="ARBA" id="ARBA00022927"/>
    </source>
</evidence>
<keyword evidence="9" id="KW-0472">Membrane</keyword>
<dbReference type="InterPro" id="IPR052570">
    <property type="entry name" value="FliJ"/>
</dbReference>
<evidence type="ECO:0000256" key="1">
    <source>
        <dbReference type="ARBA" id="ARBA00004413"/>
    </source>
</evidence>
<dbReference type="GO" id="GO:0009288">
    <property type="term" value="C:bacterial-type flagellum"/>
    <property type="evidence" value="ECO:0007669"/>
    <property type="project" value="InterPro"/>
</dbReference>
<keyword evidence="12" id="KW-1185">Reference proteome</keyword>
<dbReference type="GO" id="GO:0044781">
    <property type="term" value="P:bacterial-type flagellum organization"/>
    <property type="evidence" value="ECO:0007669"/>
    <property type="project" value="UniProtKB-KW"/>
</dbReference>
<name>A0A0C5VSM5_9GAMM</name>
<keyword evidence="11" id="KW-0966">Cell projection</keyword>
<dbReference type="InterPro" id="IPR012823">
    <property type="entry name" value="Flagell_FliJ"/>
</dbReference>
<evidence type="ECO:0000256" key="7">
    <source>
        <dbReference type="ARBA" id="ARBA00022795"/>
    </source>
</evidence>
<protein>
    <recommendedName>
        <fullName evidence="3">Flagellar FliJ protein</fullName>
    </recommendedName>
</protein>
<keyword evidence="10" id="KW-1006">Bacterial flagellum protein export</keyword>
<dbReference type="InterPro" id="IPR053716">
    <property type="entry name" value="Flag_assembly_chemotaxis_eff"/>
</dbReference>
<dbReference type="HOGENOM" id="CLU_119965_0_0_6"/>
<comment type="subcellular location">
    <subcellularLocation>
        <location evidence="1">Cell membrane</location>
        <topology evidence="1">Peripheral membrane protein</topology>
        <orientation evidence="1">Cytoplasmic side</orientation>
    </subcellularLocation>
</comment>
<sequence>MNRSQRLVIVEKLIRQQEEQLARALTMARENVQREQHRLDELMGYQNSYEDEFRSQAQQGISGQRWQSYQHFIAQLEQVIKAQQHTILMAQRQTNEVMQRWKKVHLKRKSMSSFIESVRFEEWVAQEKLEQKQNDELVTQMFSRTRQ</sequence>
<evidence type="ECO:0000256" key="9">
    <source>
        <dbReference type="ARBA" id="ARBA00023136"/>
    </source>
</evidence>
<dbReference type="AlphaFoldDB" id="A0A0C5VSM5"/>
<dbReference type="Proteomes" id="UP000032266">
    <property type="component" value="Chromosome"/>
</dbReference>
<evidence type="ECO:0000256" key="6">
    <source>
        <dbReference type="ARBA" id="ARBA00022500"/>
    </source>
</evidence>
<keyword evidence="4" id="KW-0813">Transport</keyword>
<evidence type="ECO:0000256" key="10">
    <source>
        <dbReference type="ARBA" id="ARBA00023225"/>
    </source>
</evidence>
<dbReference type="GO" id="GO:0071973">
    <property type="term" value="P:bacterial-type flagellum-dependent cell motility"/>
    <property type="evidence" value="ECO:0007669"/>
    <property type="project" value="InterPro"/>
</dbReference>
<evidence type="ECO:0000313" key="12">
    <source>
        <dbReference type="Proteomes" id="UP000032266"/>
    </source>
</evidence>
<accession>A0A0C5VSM5</accession>
<dbReference type="OrthoDB" id="6465096at2"/>
<evidence type="ECO:0000256" key="3">
    <source>
        <dbReference type="ARBA" id="ARBA00020392"/>
    </source>
</evidence>
<dbReference type="NCBIfam" id="TIGR02473">
    <property type="entry name" value="flagell_FliJ"/>
    <property type="match status" value="1"/>
</dbReference>
<gene>
    <name evidence="11" type="ORF">YC6258_04299</name>
</gene>
<dbReference type="Gene3D" id="1.10.287.1700">
    <property type="match status" value="1"/>
</dbReference>
<dbReference type="PRINTS" id="PR01004">
    <property type="entry name" value="FLGFLIJ"/>
</dbReference>
<dbReference type="InterPro" id="IPR018006">
    <property type="entry name" value="Flag_FliJ_proteobac"/>
</dbReference>
<evidence type="ECO:0000313" key="11">
    <source>
        <dbReference type="EMBL" id="AJQ96333.1"/>
    </source>
</evidence>
<dbReference type="STRING" id="1445510.YC6258_04299"/>
<dbReference type="PANTHER" id="PTHR38786:SF1">
    <property type="entry name" value="FLAGELLAR FLIJ PROTEIN"/>
    <property type="match status" value="1"/>
</dbReference>
<keyword evidence="11" id="KW-0282">Flagellum</keyword>
<dbReference type="GO" id="GO:0005886">
    <property type="term" value="C:plasma membrane"/>
    <property type="evidence" value="ECO:0007669"/>
    <property type="project" value="UniProtKB-SubCell"/>
</dbReference>